<name>A0ABR1Y2R0_9PEZI</name>
<organism evidence="3 4">
    <name type="scientific">Phyllosticta citrichinensis</name>
    <dbReference type="NCBI Taxonomy" id="1130410"/>
    <lineage>
        <taxon>Eukaryota</taxon>
        <taxon>Fungi</taxon>
        <taxon>Dikarya</taxon>
        <taxon>Ascomycota</taxon>
        <taxon>Pezizomycotina</taxon>
        <taxon>Dothideomycetes</taxon>
        <taxon>Dothideomycetes incertae sedis</taxon>
        <taxon>Botryosphaeriales</taxon>
        <taxon>Phyllostictaceae</taxon>
        <taxon>Phyllosticta</taxon>
    </lineage>
</organism>
<accession>A0ABR1Y2R0</accession>
<dbReference type="EMBL" id="JBBWUH010000002">
    <property type="protein sequence ID" value="KAK8175441.1"/>
    <property type="molecule type" value="Genomic_DNA"/>
</dbReference>
<keyword evidence="4" id="KW-1185">Reference proteome</keyword>
<evidence type="ECO:0000256" key="2">
    <source>
        <dbReference type="SAM" id="Phobius"/>
    </source>
</evidence>
<feature type="transmembrane region" description="Helical" evidence="2">
    <location>
        <begin position="208"/>
        <end position="235"/>
    </location>
</feature>
<feature type="transmembrane region" description="Helical" evidence="2">
    <location>
        <begin position="53"/>
        <end position="71"/>
    </location>
</feature>
<dbReference type="Proteomes" id="UP001456524">
    <property type="component" value="Unassembled WGS sequence"/>
</dbReference>
<sequence length="393" mass="43248">MDSPRNGKWPSLLVNDIKHSFQDVPTLNKLAKVLTFTGIRQTFRDLREKEKYGFVKSCFLIVMLPSASGILRRIKEHVIDATDNEVANIQAHGRVQGAILVQVAMTGYSLGSLDETHWTATGAFTVALVTGAVTVVHSCLLQQRLNSLFGPNELKLWLSQPADDGPVPDSDVGLDRRTRLRNRMSQARSRLPYKNALLEGPRRASLSAVFIINVPAMLLYYSVIFLLAGLGIYVGSSWSRSLGNFASQADAMRVMILYIVTAWVGLLIFFVPAAIKMLESTKDREARSSSNELNDDASETKSLPSTVFHPSTQSVDNGKQGAPMESLYPAAAAGIGERDNLFKETSASKSTEKQREVYSNRTKSLEATIAAQERNTAALRALLSEFQSSGDYR</sequence>
<evidence type="ECO:0000313" key="3">
    <source>
        <dbReference type="EMBL" id="KAK8175441.1"/>
    </source>
</evidence>
<reference evidence="3 4" key="1">
    <citation type="journal article" date="2022" name="G3 (Bethesda)">
        <title>Enemy or ally: a genomic approach to elucidate the lifestyle of Phyllosticta citrichinaensis.</title>
        <authorList>
            <person name="Buijs V.A."/>
            <person name="Groenewald J.Z."/>
            <person name="Haridas S."/>
            <person name="LaButti K.M."/>
            <person name="Lipzen A."/>
            <person name="Martin F.M."/>
            <person name="Barry K."/>
            <person name="Grigoriev I.V."/>
            <person name="Crous P.W."/>
            <person name="Seidl M.F."/>
        </authorList>
    </citation>
    <scope>NUCLEOTIDE SEQUENCE [LARGE SCALE GENOMIC DNA]</scope>
    <source>
        <strain evidence="3 4">CBS 129764</strain>
    </source>
</reference>
<protein>
    <submittedName>
        <fullName evidence="3">Uncharacterized protein</fullName>
    </submittedName>
</protein>
<keyword evidence="2" id="KW-1133">Transmembrane helix</keyword>
<keyword evidence="2" id="KW-0472">Membrane</keyword>
<evidence type="ECO:0000313" key="4">
    <source>
        <dbReference type="Proteomes" id="UP001456524"/>
    </source>
</evidence>
<proteinExistence type="predicted"/>
<evidence type="ECO:0000256" key="1">
    <source>
        <dbReference type="SAM" id="MobiDB-lite"/>
    </source>
</evidence>
<comment type="caution">
    <text evidence="3">The sequence shown here is derived from an EMBL/GenBank/DDBJ whole genome shotgun (WGS) entry which is preliminary data.</text>
</comment>
<keyword evidence="2" id="KW-0812">Transmembrane</keyword>
<feature type="transmembrane region" description="Helical" evidence="2">
    <location>
        <begin position="118"/>
        <end position="141"/>
    </location>
</feature>
<feature type="region of interest" description="Disordered" evidence="1">
    <location>
        <begin position="284"/>
        <end position="323"/>
    </location>
</feature>
<feature type="transmembrane region" description="Helical" evidence="2">
    <location>
        <begin position="255"/>
        <end position="275"/>
    </location>
</feature>
<feature type="compositionally biased region" description="Polar residues" evidence="1">
    <location>
        <begin position="300"/>
        <end position="317"/>
    </location>
</feature>
<gene>
    <name evidence="3" type="ORF">IWX90DRAFT_411985</name>
</gene>